<dbReference type="InterPro" id="IPR046562">
    <property type="entry name" value="DUF6717"/>
</dbReference>
<sequence>MIKRTFEFYKNEKDEWYLNLPEWNGDLEDLQMVEGADKWLDLLSKKASTIKVIMSNEQFENSEILTLLRIKEENLGGGGVYFLETYQNKKVALKLWLCDVTNFVFKTIPQKIYFAI</sequence>
<evidence type="ECO:0000313" key="2">
    <source>
        <dbReference type="Proteomes" id="UP000762110"/>
    </source>
</evidence>
<name>A0ABX2D849_9SPHI</name>
<keyword evidence="2" id="KW-1185">Reference proteome</keyword>
<evidence type="ECO:0000313" key="1">
    <source>
        <dbReference type="EMBL" id="NQX30226.1"/>
    </source>
</evidence>
<dbReference type="Pfam" id="PF20475">
    <property type="entry name" value="DUF6717"/>
    <property type="match status" value="1"/>
</dbReference>
<dbReference type="EMBL" id="JABMKV010000001">
    <property type="protein sequence ID" value="NQX30226.1"/>
    <property type="molecule type" value="Genomic_DNA"/>
</dbReference>
<gene>
    <name evidence="1" type="ORF">HQN85_00700</name>
</gene>
<accession>A0ABX2D849</accession>
<proteinExistence type="predicted"/>
<reference evidence="1 2" key="1">
    <citation type="submission" date="2020-05" db="EMBL/GenBank/DDBJ databases">
        <title>Description of Pedobacter foliorum sp. nov.</title>
        <authorList>
            <person name="Qi S."/>
            <person name="Carlier A."/>
            <person name="Cnockaert M."/>
            <person name="Vandamme P."/>
        </authorList>
    </citation>
    <scope>NUCLEOTIDE SEQUENCE [LARGE SCALE GENOMIC DNA]</scope>
    <source>
        <strain evidence="1 2">LMG 31300</strain>
    </source>
</reference>
<dbReference type="Proteomes" id="UP000762110">
    <property type="component" value="Unassembled WGS sequence"/>
</dbReference>
<protein>
    <submittedName>
        <fullName evidence="1">Uncharacterized protein</fullName>
    </submittedName>
</protein>
<comment type="caution">
    <text evidence="1">The sequence shown here is derived from an EMBL/GenBank/DDBJ whole genome shotgun (WGS) entry which is preliminary data.</text>
</comment>
<organism evidence="1 2">
    <name type="scientific">Pedobacter boryungensis</name>
    <dbReference type="NCBI Taxonomy" id="869962"/>
    <lineage>
        <taxon>Bacteria</taxon>
        <taxon>Pseudomonadati</taxon>
        <taxon>Bacteroidota</taxon>
        <taxon>Sphingobacteriia</taxon>
        <taxon>Sphingobacteriales</taxon>
        <taxon>Sphingobacteriaceae</taxon>
        <taxon>Pedobacter</taxon>
    </lineage>
</organism>
<dbReference type="RefSeq" id="WP_173268426.1">
    <property type="nucleotide sequence ID" value="NZ_JABMKV010000001.1"/>
</dbReference>